<protein>
    <recommendedName>
        <fullName evidence="3">DUF2797 domain-containing protein</fullName>
    </recommendedName>
</protein>
<sequence>MQENKITYTGVLQKMKTELQAQVQYYLDFPTDVLQVNLLLGKTISIDFQGYECLSCHEDKKIFRQGFCYDCFYQTPRAGDWIMKPELSKAHLDQEDRDLAYEKAVQLQPHIVYLANSSNIKVGVTRKTQIPTRWIDQGAHEAIKVVEVPNRYLAGITEVALKAHVADKTNWRTMLKNELVDEDLEAKKQSLQQYLPTEVQEYYLENEKETIINFPVLSYPEKLTSLNLAKTLNYEGELVGIKGQYLLFKDNTVFNVRAHEGYVINLSLL</sequence>
<accession>A0A840ENL6</accession>
<keyword evidence="2" id="KW-1185">Reference proteome</keyword>
<proteinExistence type="predicted"/>
<gene>
    <name evidence="1" type="ORF">GGR32_000975</name>
</gene>
<organism evidence="1 2">
    <name type="scientific">Mesonia hippocampi</name>
    <dbReference type="NCBI Taxonomy" id="1628250"/>
    <lineage>
        <taxon>Bacteria</taxon>
        <taxon>Pseudomonadati</taxon>
        <taxon>Bacteroidota</taxon>
        <taxon>Flavobacteriia</taxon>
        <taxon>Flavobacteriales</taxon>
        <taxon>Flavobacteriaceae</taxon>
        <taxon>Mesonia</taxon>
    </lineage>
</organism>
<dbReference type="AlphaFoldDB" id="A0A840ENL6"/>
<reference evidence="1 2" key="1">
    <citation type="submission" date="2020-08" db="EMBL/GenBank/DDBJ databases">
        <title>Genomic Encyclopedia of Type Strains, Phase IV (KMG-IV): sequencing the most valuable type-strain genomes for metagenomic binning, comparative biology and taxonomic classification.</title>
        <authorList>
            <person name="Goeker M."/>
        </authorList>
    </citation>
    <scope>NUCLEOTIDE SEQUENCE [LARGE SCALE GENOMIC DNA]</scope>
    <source>
        <strain evidence="1 2">DSM 29568</strain>
    </source>
</reference>
<evidence type="ECO:0000313" key="1">
    <source>
        <dbReference type="EMBL" id="MBB4118695.1"/>
    </source>
</evidence>
<dbReference type="InterPro" id="IPR021246">
    <property type="entry name" value="DUF2797"/>
</dbReference>
<dbReference type="Pfam" id="PF10977">
    <property type="entry name" value="DUF2797"/>
    <property type="match status" value="1"/>
</dbReference>
<dbReference type="EMBL" id="JACIFO010000003">
    <property type="protein sequence ID" value="MBB4118695.1"/>
    <property type="molecule type" value="Genomic_DNA"/>
</dbReference>
<comment type="caution">
    <text evidence="1">The sequence shown here is derived from an EMBL/GenBank/DDBJ whole genome shotgun (WGS) entry which is preliminary data.</text>
</comment>
<evidence type="ECO:0000313" key="2">
    <source>
        <dbReference type="Proteomes" id="UP000553034"/>
    </source>
</evidence>
<name>A0A840ENL6_9FLAO</name>
<evidence type="ECO:0008006" key="3">
    <source>
        <dbReference type="Google" id="ProtNLM"/>
    </source>
</evidence>
<dbReference type="Proteomes" id="UP000553034">
    <property type="component" value="Unassembled WGS sequence"/>
</dbReference>